<dbReference type="GeneID" id="66066064"/>
<keyword evidence="3" id="KW-1185">Reference proteome</keyword>
<organism evidence="2 3">
    <name type="scientific">Ustilaginoidea virens</name>
    <name type="common">Rice false smut fungus</name>
    <name type="synonym">Villosiclava virens</name>
    <dbReference type="NCBI Taxonomy" id="1159556"/>
    <lineage>
        <taxon>Eukaryota</taxon>
        <taxon>Fungi</taxon>
        <taxon>Dikarya</taxon>
        <taxon>Ascomycota</taxon>
        <taxon>Pezizomycotina</taxon>
        <taxon>Sordariomycetes</taxon>
        <taxon>Hypocreomycetidae</taxon>
        <taxon>Hypocreales</taxon>
        <taxon>Clavicipitaceae</taxon>
        <taxon>Ustilaginoidea</taxon>
    </lineage>
</organism>
<dbReference type="Proteomes" id="UP000027002">
    <property type="component" value="Chromosome 4"/>
</dbReference>
<feature type="compositionally biased region" description="Low complexity" evidence="1">
    <location>
        <begin position="20"/>
        <end position="49"/>
    </location>
</feature>
<protein>
    <submittedName>
        <fullName evidence="2">Uncharacterized protein</fullName>
    </submittedName>
</protein>
<sequence>MPFAPPHKAHQTFLHPRNNQSISIPSIQQQSSTGTDDQPPTTDGRQPTTHPALHPFTMAVDAPSMPAANCNGPAGAAASTAGSIVKPDVKTGCCKCGDAECCCIPCVIL</sequence>
<proteinExistence type="predicted"/>
<gene>
    <name evidence="2" type="ORF">UV8b_05286</name>
</gene>
<name>A0A8E5HTE2_USTVR</name>
<evidence type="ECO:0000256" key="1">
    <source>
        <dbReference type="SAM" id="MobiDB-lite"/>
    </source>
</evidence>
<reference evidence="2" key="1">
    <citation type="submission" date="2020-03" db="EMBL/GenBank/DDBJ databases">
        <title>A mixture of massive structural variations and highly conserved coding sequences in Ustilaginoidea virens genome.</title>
        <authorList>
            <person name="Zhang K."/>
            <person name="Zhao Z."/>
            <person name="Zhang Z."/>
            <person name="Li Y."/>
            <person name="Hsiang T."/>
            <person name="Sun W."/>
        </authorList>
    </citation>
    <scope>NUCLEOTIDE SEQUENCE</scope>
    <source>
        <strain evidence="2">UV-8b</strain>
    </source>
</reference>
<feature type="region of interest" description="Disordered" evidence="1">
    <location>
        <begin position="1"/>
        <end position="54"/>
    </location>
</feature>
<dbReference type="EMBL" id="CP072756">
    <property type="protein sequence ID" value="QUC21045.1"/>
    <property type="molecule type" value="Genomic_DNA"/>
</dbReference>
<dbReference type="AlphaFoldDB" id="A0A8E5HTE2"/>
<dbReference type="RefSeq" id="XP_042998718.1">
    <property type="nucleotide sequence ID" value="XM_043142784.1"/>
</dbReference>
<accession>A0A8E5HTE2</accession>
<dbReference type="KEGG" id="uvi:66066064"/>
<evidence type="ECO:0000313" key="3">
    <source>
        <dbReference type="Proteomes" id="UP000027002"/>
    </source>
</evidence>
<evidence type="ECO:0000313" key="2">
    <source>
        <dbReference type="EMBL" id="QUC21045.1"/>
    </source>
</evidence>